<sequence length="133" mass="14794">MKIDSNKSIVNAPIDKVFEYLKNTENLGELLPKNEVKDFKGTATDCSFKVQGGITISLIQNGLSSNKEIQMVSGEKSPFPFKLSIHLNDLDGKTEGHIAFDGEVNAFLKMMVKKPLTNLFNHMTGELKEVFES</sequence>
<dbReference type="EMBL" id="SETE01000002">
    <property type="protein sequence ID" value="RYM34642.1"/>
    <property type="molecule type" value="Genomic_DNA"/>
</dbReference>
<accession>A0A4Q4KMS9</accession>
<organism evidence="1 2">
    <name type="scientific">Brumimicrobium glaciale</name>
    <dbReference type="NCBI Taxonomy" id="200475"/>
    <lineage>
        <taxon>Bacteria</taxon>
        <taxon>Pseudomonadati</taxon>
        <taxon>Bacteroidota</taxon>
        <taxon>Flavobacteriia</taxon>
        <taxon>Flavobacteriales</taxon>
        <taxon>Crocinitomicaceae</taxon>
        <taxon>Brumimicrobium</taxon>
    </lineage>
</organism>
<dbReference type="InterPro" id="IPR023393">
    <property type="entry name" value="START-like_dom_sf"/>
</dbReference>
<comment type="caution">
    <text evidence="1">The sequence shown here is derived from an EMBL/GenBank/DDBJ whole genome shotgun (WGS) entry which is preliminary data.</text>
</comment>
<evidence type="ECO:0000313" key="1">
    <source>
        <dbReference type="EMBL" id="RYM34642.1"/>
    </source>
</evidence>
<dbReference type="OrthoDB" id="1011799at2"/>
<reference evidence="1 2" key="1">
    <citation type="submission" date="2019-02" db="EMBL/GenBank/DDBJ databases">
        <title>Genome sequence of the sea-ice species Brumimicrobium glaciale.</title>
        <authorList>
            <person name="Bowman J.P."/>
        </authorList>
    </citation>
    <scope>NUCLEOTIDE SEQUENCE [LARGE SCALE GENOMIC DNA]</scope>
    <source>
        <strain evidence="1 2">IC156</strain>
    </source>
</reference>
<dbReference type="Gene3D" id="3.30.530.20">
    <property type="match status" value="1"/>
</dbReference>
<dbReference type="Proteomes" id="UP000293952">
    <property type="component" value="Unassembled WGS sequence"/>
</dbReference>
<name>A0A4Q4KMS9_9FLAO</name>
<proteinExistence type="predicted"/>
<dbReference type="SUPFAM" id="SSF55961">
    <property type="entry name" value="Bet v1-like"/>
    <property type="match status" value="1"/>
</dbReference>
<evidence type="ECO:0000313" key="2">
    <source>
        <dbReference type="Proteomes" id="UP000293952"/>
    </source>
</evidence>
<evidence type="ECO:0008006" key="3">
    <source>
        <dbReference type="Google" id="ProtNLM"/>
    </source>
</evidence>
<gene>
    <name evidence="1" type="ORF">ERX46_04510</name>
</gene>
<keyword evidence="2" id="KW-1185">Reference proteome</keyword>
<protein>
    <recommendedName>
        <fullName evidence="3">SRPBCC family protein</fullName>
    </recommendedName>
</protein>
<dbReference type="RefSeq" id="WP_130092651.1">
    <property type="nucleotide sequence ID" value="NZ_SETE01000002.1"/>
</dbReference>
<dbReference type="AlphaFoldDB" id="A0A4Q4KMS9"/>